<feature type="region of interest" description="Disordered" evidence="1">
    <location>
        <begin position="321"/>
        <end position="366"/>
    </location>
</feature>
<dbReference type="Proteomes" id="UP000664859">
    <property type="component" value="Unassembled WGS sequence"/>
</dbReference>
<gene>
    <name evidence="2" type="ORF">JKP88DRAFT_286631</name>
</gene>
<protein>
    <submittedName>
        <fullName evidence="2">Uncharacterized protein</fullName>
    </submittedName>
</protein>
<comment type="caution">
    <text evidence="2">The sequence shown here is derived from an EMBL/GenBank/DDBJ whole genome shotgun (WGS) entry which is preliminary data.</text>
</comment>
<organism evidence="2 3">
    <name type="scientific">Tribonema minus</name>
    <dbReference type="NCBI Taxonomy" id="303371"/>
    <lineage>
        <taxon>Eukaryota</taxon>
        <taxon>Sar</taxon>
        <taxon>Stramenopiles</taxon>
        <taxon>Ochrophyta</taxon>
        <taxon>PX clade</taxon>
        <taxon>Xanthophyceae</taxon>
        <taxon>Tribonematales</taxon>
        <taxon>Tribonemataceae</taxon>
        <taxon>Tribonema</taxon>
    </lineage>
</organism>
<feature type="compositionally biased region" description="Gly residues" evidence="1">
    <location>
        <begin position="325"/>
        <end position="366"/>
    </location>
</feature>
<keyword evidence="3" id="KW-1185">Reference proteome</keyword>
<sequence>MASAASTPIKRYNYERSAYRWLLQRHPRQFEKEGLTSTALERAPVARKALFHTSWSGSKKLVRCVEGRYERTVFFDTFIKRGLGFGTRFAIEHLTPQERQILGICEDPTGKVYLAHYGIAPQVEPELNGADGGGVCVPGCAAPRRRCAAHSEMSRKLWHTIAGLVGPELEGQPSQRQVTVTKAVKAMGARVITQVVIEIADADTSSSSALPPWDPSLQLAAAADAFRGISPSPTRTAMPIPPDAAPARKRARSEGPEAAAVAAAAHSAAWQLPQQPQVAHEPAVTTLAGGDACGVDVKMDFHKIAAAASAAAVVGAASASQAAPDGGGGSCGGGSSGSSGGGSSGSSGGGSSSSGGGGHYGGGESGGDLAHWADAKLLDDLDVDILSSLF</sequence>
<dbReference type="AlphaFoldDB" id="A0A835Z9J0"/>
<evidence type="ECO:0000256" key="1">
    <source>
        <dbReference type="SAM" id="MobiDB-lite"/>
    </source>
</evidence>
<name>A0A835Z9J0_9STRA</name>
<feature type="region of interest" description="Disordered" evidence="1">
    <location>
        <begin position="231"/>
        <end position="258"/>
    </location>
</feature>
<reference evidence="2" key="1">
    <citation type="submission" date="2021-02" db="EMBL/GenBank/DDBJ databases">
        <title>First Annotated Genome of the Yellow-green Alga Tribonema minus.</title>
        <authorList>
            <person name="Mahan K.M."/>
        </authorList>
    </citation>
    <scope>NUCLEOTIDE SEQUENCE</scope>
    <source>
        <strain evidence="2">UTEX B ZZ1240</strain>
    </source>
</reference>
<evidence type="ECO:0000313" key="2">
    <source>
        <dbReference type="EMBL" id="KAG5189525.1"/>
    </source>
</evidence>
<dbReference type="OrthoDB" id="10665130at2759"/>
<accession>A0A835Z9J0</accession>
<dbReference type="EMBL" id="JAFCMP010000048">
    <property type="protein sequence ID" value="KAG5189525.1"/>
    <property type="molecule type" value="Genomic_DNA"/>
</dbReference>
<proteinExistence type="predicted"/>
<evidence type="ECO:0000313" key="3">
    <source>
        <dbReference type="Proteomes" id="UP000664859"/>
    </source>
</evidence>